<evidence type="ECO:0000313" key="4">
    <source>
        <dbReference type="Proteomes" id="UP001237780"/>
    </source>
</evidence>
<accession>A0ABU0SCM9</accession>
<name>A0ABU0SCM9_9HYPH</name>
<dbReference type="EMBL" id="JAUSZT010000003">
    <property type="protein sequence ID" value="MDQ0998517.1"/>
    <property type="molecule type" value="Genomic_DNA"/>
</dbReference>
<dbReference type="PANTHER" id="PTHR43597">
    <property type="entry name" value="SULFUR ACCEPTOR PROTEIN CSDE"/>
    <property type="match status" value="1"/>
</dbReference>
<dbReference type="InterPro" id="IPR003808">
    <property type="entry name" value="Fe-S_metab-assoc_dom"/>
</dbReference>
<proteinExistence type="inferred from homology"/>
<dbReference type="SUPFAM" id="SSF82649">
    <property type="entry name" value="SufE/NifU"/>
    <property type="match status" value="1"/>
</dbReference>
<comment type="similarity">
    <text evidence="1">Belongs to the SufE family.</text>
</comment>
<sequence length="154" mass="17074">MCPEQDNTMAQTIDDIIGDFDFIDDWEERYRYVIDLGRDLKPYPESARDAVHKVNGCVSQVWLKSTLSAGPDPVIEFVGDSDAHIVRGLVAIMMALYSGKKASEILAIDPEAVLRKLGLNENLTPQRSNGLRSMVARIRREAETALGSADATQH</sequence>
<evidence type="ECO:0000313" key="3">
    <source>
        <dbReference type="EMBL" id="MDQ0998517.1"/>
    </source>
</evidence>
<evidence type="ECO:0000259" key="2">
    <source>
        <dbReference type="Pfam" id="PF02657"/>
    </source>
</evidence>
<feature type="domain" description="Fe-S metabolism associated" evidence="2">
    <location>
        <begin position="19"/>
        <end position="140"/>
    </location>
</feature>
<dbReference type="Gene3D" id="3.90.1010.10">
    <property type="match status" value="1"/>
</dbReference>
<comment type="caution">
    <text evidence="3">The sequence shown here is derived from an EMBL/GenBank/DDBJ whole genome shotgun (WGS) entry which is preliminary data.</text>
</comment>
<protein>
    <submittedName>
        <fullName evidence="3">Cysteine desulfuration protein SufE</fullName>
    </submittedName>
</protein>
<organism evidence="3 4">
    <name type="scientific">Phyllobacterium ifriqiyense</name>
    <dbReference type="NCBI Taxonomy" id="314238"/>
    <lineage>
        <taxon>Bacteria</taxon>
        <taxon>Pseudomonadati</taxon>
        <taxon>Pseudomonadota</taxon>
        <taxon>Alphaproteobacteria</taxon>
        <taxon>Hyphomicrobiales</taxon>
        <taxon>Phyllobacteriaceae</taxon>
        <taxon>Phyllobacterium</taxon>
    </lineage>
</organism>
<dbReference type="Proteomes" id="UP001237780">
    <property type="component" value="Unassembled WGS sequence"/>
</dbReference>
<dbReference type="Pfam" id="PF02657">
    <property type="entry name" value="SufE"/>
    <property type="match status" value="1"/>
</dbReference>
<gene>
    <name evidence="3" type="ORF">QFZ34_003699</name>
</gene>
<keyword evidence="4" id="KW-1185">Reference proteome</keyword>
<reference evidence="3 4" key="1">
    <citation type="submission" date="2023-07" db="EMBL/GenBank/DDBJ databases">
        <title>Comparative genomics of wheat-associated soil bacteria to identify genetic determinants of phenazine resistance.</title>
        <authorList>
            <person name="Mouncey N."/>
        </authorList>
    </citation>
    <scope>NUCLEOTIDE SEQUENCE [LARGE SCALE GENOMIC DNA]</scope>
    <source>
        <strain evidence="3 4">W4I11</strain>
    </source>
</reference>
<evidence type="ECO:0000256" key="1">
    <source>
        <dbReference type="ARBA" id="ARBA00010282"/>
    </source>
</evidence>
<dbReference type="PANTHER" id="PTHR43597:SF5">
    <property type="entry name" value="SUFE-LIKE PROTEIN 2, CHLOROPLASTIC"/>
    <property type="match status" value="1"/>
</dbReference>